<sequence>DLNELAQTCTYDELPQFLAEHREYASRSGFGMPRGTPEEEERFGDLLAKVQAVETSGVPNGLEL</sequence>
<reference evidence="1" key="1">
    <citation type="submission" date="2018-05" db="EMBL/GenBank/DDBJ databases">
        <authorList>
            <person name="Lanie J.A."/>
            <person name="Ng W.-L."/>
            <person name="Kazmierczak K.M."/>
            <person name="Andrzejewski T.M."/>
            <person name="Davidsen T.M."/>
            <person name="Wayne K.J."/>
            <person name="Tettelin H."/>
            <person name="Glass J.I."/>
            <person name="Rusch D."/>
            <person name="Podicherti R."/>
            <person name="Tsui H.-C.T."/>
            <person name="Winkler M.E."/>
        </authorList>
    </citation>
    <scope>NUCLEOTIDE SEQUENCE</scope>
</reference>
<proteinExistence type="predicted"/>
<name>A0A382RGE5_9ZZZZ</name>
<organism evidence="1">
    <name type="scientific">marine metagenome</name>
    <dbReference type="NCBI Taxonomy" id="408172"/>
    <lineage>
        <taxon>unclassified sequences</taxon>
        <taxon>metagenomes</taxon>
        <taxon>ecological metagenomes</taxon>
    </lineage>
</organism>
<accession>A0A382RGE5</accession>
<protein>
    <submittedName>
        <fullName evidence="1">Uncharacterized protein</fullName>
    </submittedName>
</protein>
<evidence type="ECO:0000313" key="1">
    <source>
        <dbReference type="EMBL" id="SVC96460.1"/>
    </source>
</evidence>
<dbReference type="AlphaFoldDB" id="A0A382RGE5"/>
<gene>
    <name evidence="1" type="ORF">METZ01_LOCUS349314</name>
</gene>
<dbReference type="EMBL" id="UINC01121355">
    <property type="protein sequence ID" value="SVC96460.1"/>
    <property type="molecule type" value="Genomic_DNA"/>
</dbReference>
<feature type="non-terminal residue" evidence="1">
    <location>
        <position position="1"/>
    </location>
</feature>